<reference evidence="2" key="2">
    <citation type="submission" date="2023-11" db="UniProtKB">
        <authorList>
            <consortium name="WormBaseParasite"/>
        </authorList>
    </citation>
    <scope>IDENTIFICATION</scope>
</reference>
<protein>
    <submittedName>
        <fullName evidence="2">Uncharacterized protein</fullName>
    </submittedName>
</protein>
<dbReference type="WBParaSite" id="TREG1_22390.1">
    <property type="protein sequence ID" value="TREG1_22390.1"/>
    <property type="gene ID" value="TREG1_22390"/>
</dbReference>
<keyword evidence="1" id="KW-1185">Reference proteome</keyword>
<dbReference type="AlphaFoldDB" id="A0AA85JBV5"/>
<evidence type="ECO:0000313" key="2">
    <source>
        <dbReference type="WBParaSite" id="TREG1_22390.1"/>
    </source>
</evidence>
<name>A0AA85JBV5_TRIRE</name>
<reference evidence="1" key="1">
    <citation type="submission" date="2022-06" db="EMBL/GenBank/DDBJ databases">
        <authorList>
            <person name="Berger JAMES D."/>
            <person name="Berger JAMES D."/>
        </authorList>
    </citation>
    <scope>NUCLEOTIDE SEQUENCE [LARGE SCALE GENOMIC DNA]</scope>
</reference>
<organism evidence="1 2">
    <name type="scientific">Trichobilharzia regenti</name>
    <name type="common">Nasal bird schistosome</name>
    <dbReference type="NCBI Taxonomy" id="157069"/>
    <lineage>
        <taxon>Eukaryota</taxon>
        <taxon>Metazoa</taxon>
        <taxon>Spiralia</taxon>
        <taxon>Lophotrochozoa</taxon>
        <taxon>Platyhelminthes</taxon>
        <taxon>Trematoda</taxon>
        <taxon>Digenea</taxon>
        <taxon>Strigeidida</taxon>
        <taxon>Schistosomatoidea</taxon>
        <taxon>Schistosomatidae</taxon>
        <taxon>Trichobilharzia</taxon>
    </lineage>
</organism>
<proteinExistence type="predicted"/>
<evidence type="ECO:0000313" key="1">
    <source>
        <dbReference type="Proteomes" id="UP000050795"/>
    </source>
</evidence>
<sequence length="76" mass="9063">MKYTSNLHNFLNCALIFVNYCEYVNKLSIVWIDETKYISQHHELKAEDNEPVQKHLSIESQVQFVEKFLPNSIYVK</sequence>
<dbReference type="Proteomes" id="UP000050795">
    <property type="component" value="Unassembled WGS sequence"/>
</dbReference>
<accession>A0AA85JBV5</accession>